<gene>
    <name evidence="3" type="ORF">GCM10010218_06750</name>
</gene>
<dbReference type="InterPro" id="IPR013216">
    <property type="entry name" value="Methyltransf_11"/>
</dbReference>
<accession>A0A919AWI7</accession>
<reference evidence="3" key="2">
    <citation type="submission" date="2020-09" db="EMBL/GenBank/DDBJ databases">
        <authorList>
            <person name="Sun Q."/>
            <person name="Ohkuma M."/>
        </authorList>
    </citation>
    <scope>NUCLEOTIDE SEQUENCE</scope>
    <source>
        <strain evidence="3">JCM 4059</strain>
    </source>
</reference>
<dbReference type="GO" id="GO:0008757">
    <property type="term" value="F:S-adenosylmethionine-dependent methyltransferase activity"/>
    <property type="evidence" value="ECO:0007669"/>
    <property type="project" value="InterPro"/>
</dbReference>
<keyword evidence="1" id="KW-0808">Transferase</keyword>
<dbReference type="InterPro" id="IPR050447">
    <property type="entry name" value="Erg6_SMT_methyltransf"/>
</dbReference>
<dbReference type="Gene3D" id="3.40.50.150">
    <property type="entry name" value="Vaccinia Virus protein VP39"/>
    <property type="match status" value="1"/>
</dbReference>
<evidence type="ECO:0000313" key="4">
    <source>
        <dbReference type="Proteomes" id="UP000638313"/>
    </source>
</evidence>
<dbReference type="Proteomes" id="UP000638313">
    <property type="component" value="Unassembled WGS sequence"/>
</dbReference>
<dbReference type="PANTHER" id="PTHR44068">
    <property type="entry name" value="ZGC:194242"/>
    <property type="match status" value="1"/>
</dbReference>
<dbReference type="AlphaFoldDB" id="A0A919AWI7"/>
<dbReference type="InterPro" id="IPR029063">
    <property type="entry name" value="SAM-dependent_MTases_sf"/>
</dbReference>
<feature type="domain" description="Methyltransferase type 11" evidence="2">
    <location>
        <begin position="80"/>
        <end position="180"/>
    </location>
</feature>
<evidence type="ECO:0000256" key="1">
    <source>
        <dbReference type="ARBA" id="ARBA00022679"/>
    </source>
</evidence>
<name>A0A919AWI7_9ACTN</name>
<evidence type="ECO:0000259" key="2">
    <source>
        <dbReference type="Pfam" id="PF08241"/>
    </source>
</evidence>
<dbReference type="CDD" id="cd02440">
    <property type="entry name" value="AdoMet_MTases"/>
    <property type="match status" value="1"/>
</dbReference>
<comment type="caution">
    <text evidence="3">The sequence shown here is derived from an EMBL/GenBank/DDBJ whole genome shotgun (WGS) entry which is preliminary data.</text>
</comment>
<reference evidence="3" key="1">
    <citation type="journal article" date="2014" name="Int. J. Syst. Evol. Microbiol.">
        <title>Complete genome sequence of Corynebacterium casei LMG S-19264T (=DSM 44701T), isolated from a smear-ripened cheese.</title>
        <authorList>
            <consortium name="US DOE Joint Genome Institute (JGI-PGF)"/>
            <person name="Walter F."/>
            <person name="Albersmeier A."/>
            <person name="Kalinowski J."/>
            <person name="Ruckert C."/>
        </authorList>
    </citation>
    <scope>NUCLEOTIDE SEQUENCE</scope>
    <source>
        <strain evidence="3">JCM 4059</strain>
    </source>
</reference>
<dbReference type="SUPFAM" id="SSF53335">
    <property type="entry name" value="S-adenosyl-L-methionine-dependent methyltransferases"/>
    <property type="match status" value="1"/>
</dbReference>
<organism evidence="3 4">
    <name type="scientific">Streptomyces mashuensis</name>
    <dbReference type="NCBI Taxonomy" id="33904"/>
    <lineage>
        <taxon>Bacteria</taxon>
        <taxon>Bacillati</taxon>
        <taxon>Actinomycetota</taxon>
        <taxon>Actinomycetes</taxon>
        <taxon>Kitasatosporales</taxon>
        <taxon>Streptomycetaceae</taxon>
        <taxon>Streptomyces</taxon>
    </lineage>
</organism>
<protein>
    <recommendedName>
        <fullName evidence="2">Methyltransferase type 11 domain-containing protein</fullName>
    </recommendedName>
</protein>
<sequence>MTEEPGPGPFPTMTAAVQETYGPADLGATPLFGGGFINFGHWEGIPLDPFPDAADRARSQQALYHRVLASLGPTRGLSAVEVGCGLGTGCALALEAYGVAQVTGVDIHPQQLDRARRAHAGLLAGGTERLRFVRGAAESMPFGDAAFDRLYSVEAAQHFRDLDAFAQEAARVLKPGGRAAVSSFFVPDADPARPAQLAGLLDTFATGLDVAHSVPELTGCLERAGLTDVRVTSIGAAVWPGWDRWLSATWEPGTWPRNFLRSYREGLLDYYTVTAARPAPVTTPGDRPPAPSA</sequence>
<dbReference type="RefSeq" id="WP_229890479.1">
    <property type="nucleotide sequence ID" value="NZ_BNBD01000001.1"/>
</dbReference>
<evidence type="ECO:0000313" key="3">
    <source>
        <dbReference type="EMBL" id="GHF28291.1"/>
    </source>
</evidence>
<proteinExistence type="predicted"/>
<dbReference type="Pfam" id="PF08241">
    <property type="entry name" value="Methyltransf_11"/>
    <property type="match status" value="1"/>
</dbReference>
<dbReference type="PANTHER" id="PTHR44068:SF11">
    <property type="entry name" value="GERANYL DIPHOSPHATE 2-C-METHYLTRANSFERASE"/>
    <property type="match status" value="1"/>
</dbReference>
<dbReference type="EMBL" id="BNBD01000001">
    <property type="protein sequence ID" value="GHF28291.1"/>
    <property type="molecule type" value="Genomic_DNA"/>
</dbReference>
<keyword evidence="4" id="KW-1185">Reference proteome</keyword>